<feature type="compositionally biased region" description="Basic and acidic residues" evidence="1">
    <location>
        <begin position="70"/>
        <end position="80"/>
    </location>
</feature>
<feature type="region of interest" description="Disordered" evidence="1">
    <location>
        <begin position="48"/>
        <end position="93"/>
    </location>
</feature>
<protein>
    <submittedName>
        <fullName evidence="2">Uncharacterized protein</fullName>
    </submittedName>
</protein>
<evidence type="ECO:0000256" key="1">
    <source>
        <dbReference type="SAM" id="MobiDB-lite"/>
    </source>
</evidence>
<organism evidence="2 3">
    <name type="scientific">Blepharisma stoltei</name>
    <dbReference type="NCBI Taxonomy" id="1481888"/>
    <lineage>
        <taxon>Eukaryota</taxon>
        <taxon>Sar</taxon>
        <taxon>Alveolata</taxon>
        <taxon>Ciliophora</taxon>
        <taxon>Postciliodesmatophora</taxon>
        <taxon>Heterotrichea</taxon>
        <taxon>Heterotrichida</taxon>
        <taxon>Blepharismidae</taxon>
        <taxon>Blepharisma</taxon>
    </lineage>
</organism>
<keyword evidence="3" id="KW-1185">Reference proteome</keyword>
<sequence length="131" mass="15120">MKALINWFLRLCQSKEEKNEEQQTKQEIETKIEPKSVDLTTAKFVVESVSKRKKHKKRKRSKSKEKKVKAKEEKKEEHSENTPSPKYHRPLKFQSLSVDTTGNSILSRKSIESSITKSQISTVVLSPGYTS</sequence>
<accession>A0AAU9IWT9</accession>
<dbReference type="AlphaFoldDB" id="A0AAU9IWT9"/>
<dbReference type="EMBL" id="CAJZBQ010000018">
    <property type="protein sequence ID" value="CAG9317590.1"/>
    <property type="molecule type" value="Genomic_DNA"/>
</dbReference>
<evidence type="ECO:0000313" key="3">
    <source>
        <dbReference type="Proteomes" id="UP001162131"/>
    </source>
</evidence>
<evidence type="ECO:0000313" key="2">
    <source>
        <dbReference type="EMBL" id="CAG9317590.1"/>
    </source>
</evidence>
<proteinExistence type="predicted"/>
<reference evidence="2" key="1">
    <citation type="submission" date="2021-09" db="EMBL/GenBank/DDBJ databases">
        <authorList>
            <consortium name="AG Swart"/>
            <person name="Singh M."/>
            <person name="Singh A."/>
            <person name="Seah K."/>
            <person name="Emmerich C."/>
        </authorList>
    </citation>
    <scope>NUCLEOTIDE SEQUENCE</scope>
    <source>
        <strain evidence="2">ATCC30299</strain>
    </source>
</reference>
<feature type="compositionally biased region" description="Basic residues" evidence="1">
    <location>
        <begin position="51"/>
        <end position="69"/>
    </location>
</feature>
<dbReference type="Proteomes" id="UP001162131">
    <property type="component" value="Unassembled WGS sequence"/>
</dbReference>
<comment type="caution">
    <text evidence="2">The sequence shown here is derived from an EMBL/GenBank/DDBJ whole genome shotgun (WGS) entry which is preliminary data.</text>
</comment>
<name>A0AAU9IWT9_9CILI</name>
<gene>
    <name evidence="2" type="ORF">BSTOLATCC_MIC18834</name>
</gene>